<dbReference type="Gene3D" id="3.40.710.10">
    <property type="entry name" value="DD-peptidase/beta-lactamase superfamily"/>
    <property type="match status" value="1"/>
</dbReference>
<gene>
    <name evidence="3" type="ORF">FW780_09875</name>
</gene>
<sequence length="480" mass="55726">MKPSILTILFLSFFFTGHSQTADQSKTIDSYIKKVIQINEIPGMAVGIVTDNKVTFQKYYGTETLETDKKVDANSMFRVYSTTKLMSNVGLFQLIEQGKVSLEDKISKYIDNVPAEWQNVRVKNLLSHSSGLPDWINFSDITVDTANDEVIARLSKEKMEFETGTDYRYNQTNYMLISMIIEKVTGEKFEEYILKNQFSGSKNQVVFSSNSIEKIPNRIVKYIYNKDKHQYDKSTFVEGRRAHPANGLAITLPAFLQWSIHLSKNDFLKPATQELMWKPFEYKDKNIIFTHGWDMGTFNNIKSYHFSGGNVSAYRIFPDKNMAVILMYNGYKEFAVMYQVMNQIAGIMDKRLLNPYTLAEEYTKSEPLIHPNLKKEIYGYRTEKDNVVFFYQFPEKQSVEFIKNVSVTGSFNDWNPDDKTYYMNLKKNNTFELVLPKSQFEKGKTYQFKFVMNKNGWLSVPYNAINIDGTADNNLTFKID</sequence>
<feature type="signal peptide" evidence="1">
    <location>
        <begin position="1"/>
        <end position="21"/>
    </location>
</feature>
<dbReference type="InterPro" id="IPR001466">
    <property type="entry name" value="Beta-lactam-related"/>
</dbReference>
<dbReference type="SUPFAM" id="SSF56601">
    <property type="entry name" value="beta-lactamase/transpeptidase-like"/>
    <property type="match status" value="1"/>
</dbReference>
<name>A0A5B2UD45_9FLAO</name>
<accession>A0A5B2UD45</accession>
<dbReference type="SUPFAM" id="SSF81296">
    <property type="entry name" value="E set domains"/>
    <property type="match status" value="1"/>
</dbReference>
<comment type="caution">
    <text evidence="3">The sequence shown here is derived from an EMBL/GenBank/DDBJ whole genome shotgun (WGS) entry which is preliminary data.</text>
</comment>
<dbReference type="AlphaFoldDB" id="A0A5B2UD45"/>
<feature type="chain" id="PRO_5022821880" evidence="1">
    <location>
        <begin position="22"/>
        <end position="480"/>
    </location>
</feature>
<dbReference type="InterPro" id="IPR012338">
    <property type="entry name" value="Beta-lactam/transpept-like"/>
</dbReference>
<evidence type="ECO:0000313" key="3">
    <source>
        <dbReference type="EMBL" id="KAA2224489.1"/>
    </source>
</evidence>
<dbReference type="InterPro" id="IPR014756">
    <property type="entry name" value="Ig_E-set"/>
</dbReference>
<feature type="domain" description="Beta-lactamase-related" evidence="2">
    <location>
        <begin position="32"/>
        <end position="332"/>
    </location>
</feature>
<dbReference type="PANTHER" id="PTHR46825:SF9">
    <property type="entry name" value="BETA-LACTAMASE-RELATED DOMAIN-CONTAINING PROTEIN"/>
    <property type="match status" value="1"/>
</dbReference>
<proteinExistence type="predicted"/>
<dbReference type="InterPro" id="IPR050491">
    <property type="entry name" value="AmpC-like"/>
</dbReference>
<keyword evidence="3" id="KW-0378">Hydrolase</keyword>
<evidence type="ECO:0000256" key="1">
    <source>
        <dbReference type="SAM" id="SignalP"/>
    </source>
</evidence>
<dbReference type="RefSeq" id="WP_149833425.1">
    <property type="nucleotide sequence ID" value="NZ_VUNZ01000001.1"/>
</dbReference>
<dbReference type="EMBL" id="VUNZ01000001">
    <property type="protein sequence ID" value="KAA2224489.1"/>
    <property type="molecule type" value="Genomic_DNA"/>
</dbReference>
<keyword evidence="1" id="KW-0732">Signal</keyword>
<dbReference type="InterPro" id="IPR013783">
    <property type="entry name" value="Ig-like_fold"/>
</dbReference>
<dbReference type="OrthoDB" id="9793489at2"/>
<protein>
    <submittedName>
        <fullName evidence="3">Serine hydrolase</fullName>
    </submittedName>
</protein>
<dbReference type="GO" id="GO:0016787">
    <property type="term" value="F:hydrolase activity"/>
    <property type="evidence" value="ECO:0007669"/>
    <property type="project" value="UniProtKB-KW"/>
</dbReference>
<dbReference type="Gene3D" id="2.60.40.10">
    <property type="entry name" value="Immunoglobulins"/>
    <property type="match status" value="1"/>
</dbReference>
<dbReference type="PANTHER" id="PTHR46825">
    <property type="entry name" value="D-ALANYL-D-ALANINE-CARBOXYPEPTIDASE/ENDOPEPTIDASE AMPH"/>
    <property type="match status" value="1"/>
</dbReference>
<dbReference type="Proteomes" id="UP000323082">
    <property type="component" value="Unassembled WGS sequence"/>
</dbReference>
<evidence type="ECO:0000313" key="4">
    <source>
        <dbReference type="Proteomes" id="UP000323082"/>
    </source>
</evidence>
<reference evidence="3 4" key="1">
    <citation type="journal article" date="2015" name="Int. J. Syst. Evol. Microbiol.">
        <title>Chryseobacterium sediminis sp. nov., isolated from a river sediment.</title>
        <authorList>
            <person name="Kampfer P."/>
            <person name="Busse H.J."/>
            <person name="McInroy J.A."/>
            <person name="Glaeser S.P."/>
        </authorList>
    </citation>
    <scope>NUCLEOTIDE SEQUENCE [LARGE SCALE GENOMIC DNA]</scope>
    <source>
        <strain evidence="3 4">IMT-174</strain>
    </source>
</reference>
<evidence type="ECO:0000259" key="2">
    <source>
        <dbReference type="Pfam" id="PF00144"/>
    </source>
</evidence>
<organism evidence="3 4">
    <name type="scientific">Chryseobacterium sediminis</name>
    <dbReference type="NCBI Taxonomy" id="1679494"/>
    <lineage>
        <taxon>Bacteria</taxon>
        <taxon>Pseudomonadati</taxon>
        <taxon>Bacteroidota</taxon>
        <taxon>Flavobacteriia</taxon>
        <taxon>Flavobacteriales</taxon>
        <taxon>Weeksellaceae</taxon>
        <taxon>Chryseobacterium group</taxon>
        <taxon>Chryseobacterium</taxon>
    </lineage>
</organism>
<dbReference type="Pfam" id="PF00144">
    <property type="entry name" value="Beta-lactamase"/>
    <property type="match status" value="1"/>
</dbReference>